<organism evidence="4 5">
    <name type="scientific">Streptomyces cavernicola</name>
    <dbReference type="NCBI Taxonomy" id="3043613"/>
    <lineage>
        <taxon>Bacteria</taxon>
        <taxon>Bacillati</taxon>
        <taxon>Actinomycetota</taxon>
        <taxon>Actinomycetes</taxon>
        <taxon>Kitasatosporales</taxon>
        <taxon>Streptomycetaceae</taxon>
        <taxon>Streptomyces</taxon>
    </lineage>
</organism>
<evidence type="ECO:0000259" key="3">
    <source>
        <dbReference type="Pfam" id="PF13581"/>
    </source>
</evidence>
<dbReference type="InterPro" id="IPR050267">
    <property type="entry name" value="Anti-sigma-factor_SerPK"/>
</dbReference>
<keyword evidence="5" id="KW-1185">Reference proteome</keyword>
<dbReference type="Gene3D" id="3.30.565.10">
    <property type="entry name" value="Histidine kinase-like ATPase, C-terminal domain"/>
    <property type="match status" value="1"/>
</dbReference>
<dbReference type="EMBL" id="JASCIQ010000019">
    <property type="protein sequence ID" value="MDI3405945.1"/>
    <property type="molecule type" value="Genomic_DNA"/>
</dbReference>
<dbReference type="InterPro" id="IPR003594">
    <property type="entry name" value="HATPase_dom"/>
</dbReference>
<proteinExistence type="predicted"/>
<gene>
    <name evidence="4" type="ORF">QIS96_19250</name>
</gene>
<dbReference type="PANTHER" id="PTHR35526:SF3">
    <property type="entry name" value="ANTI-SIGMA-F FACTOR RSBW"/>
    <property type="match status" value="1"/>
</dbReference>
<keyword evidence="4" id="KW-0547">Nucleotide-binding</keyword>
<dbReference type="Pfam" id="PF13581">
    <property type="entry name" value="HATPase_c_2"/>
    <property type="match status" value="1"/>
</dbReference>
<evidence type="ECO:0000313" key="4">
    <source>
        <dbReference type="EMBL" id="MDI3405945.1"/>
    </source>
</evidence>
<dbReference type="SUPFAM" id="SSF55874">
    <property type="entry name" value="ATPase domain of HSP90 chaperone/DNA topoisomerase II/histidine kinase"/>
    <property type="match status" value="1"/>
</dbReference>
<dbReference type="GO" id="GO:0005524">
    <property type="term" value="F:ATP binding"/>
    <property type="evidence" value="ECO:0007669"/>
    <property type="project" value="UniProtKB-KW"/>
</dbReference>
<keyword evidence="1" id="KW-0808">Transferase</keyword>
<sequence length="156" mass="16827">MDVHSTKLLLTGTENVMASAAHAPRQPTPRQQAFDDDPVSVRAARKFTTDTLSDWSIADRSDDVELCVSELATNALVHSGADGFLVELAVDDDRLRLEVRDAGMGLPEQQSPGEDCATGRGLFLVAECADGWGVEPTANTRWFGPSSSSDQPAWPR</sequence>
<comment type="caution">
    <text evidence="4">The sequence shown here is derived from an EMBL/GenBank/DDBJ whole genome shotgun (WGS) entry which is preliminary data.</text>
</comment>
<dbReference type="RefSeq" id="WP_282543879.1">
    <property type="nucleotide sequence ID" value="NZ_JASCIQ010000019.1"/>
</dbReference>
<accession>A0ABT6SD94</accession>
<evidence type="ECO:0000256" key="1">
    <source>
        <dbReference type="ARBA" id="ARBA00022527"/>
    </source>
</evidence>
<keyword evidence="1" id="KW-0418">Kinase</keyword>
<dbReference type="InterPro" id="IPR036890">
    <property type="entry name" value="HATPase_C_sf"/>
</dbReference>
<feature type="region of interest" description="Disordered" evidence="2">
    <location>
        <begin position="137"/>
        <end position="156"/>
    </location>
</feature>
<dbReference type="Proteomes" id="UP001223978">
    <property type="component" value="Unassembled WGS sequence"/>
</dbReference>
<evidence type="ECO:0000256" key="2">
    <source>
        <dbReference type="SAM" id="MobiDB-lite"/>
    </source>
</evidence>
<reference evidence="4 5" key="1">
    <citation type="submission" date="2023-05" db="EMBL/GenBank/DDBJ databases">
        <title>Draft genome sequence of Streptomyces sp. B-S-A6 isolated from a cave soil in Thailand.</title>
        <authorList>
            <person name="Chamroensaksri N."/>
            <person name="Muangham S."/>
        </authorList>
    </citation>
    <scope>NUCLEOTIDE SEQUENCE [LARGE SCALE GENOMIC DNA]</scope>
    <source>
        <strain evidence="4 5">B-S-A6</strain>
    </source>
</reference>
<dbReference type="CDD" id="cd16936">
    <property type="entry name" value="HATPase_RsbW-like"/>
    <property type="match status" value="1"/>
</dbReference>
<feature type="domain" description="Histidine kinase/HSP90-like ATPase" evidence="3">
    <location>
        <begin position="36"/>
        <end position="132"/>
    </location>
</feature>
<name>A0ABT6SD94_9ACTN</name>
<keyword evidence="1" id="KW-0723">Serine/threonine-protein kinase</keyword>
<protein>
    <submittedName>
        <fullName evidence="4">ATP-binding protein</fullName>
    </submittedName>
</protein>
<evidence type="ECO:0000313" key="5">
    <source>
        <dbReference type="Proteomes" id="UP001223978"/>
    </source>
</evidence>
<keyword evidence="4" id="KW-0067">ATP-binding</keyword>
<dbReference type="PANTHER" id="PTHR35526">
    <property type="entry name" value="ANTI-SIGMA-F FACTOR RSBW-RELATED"/>
    <property type="match status" value="1"/>
</dbReference>